<feature type="transmembrane region" description="Helical" evidence="2">
    <location>
        <begin position="1331"/>
        <end position="1354"/>
    </location>
</feature>
<accession>A0ABR2JRJ0</accession>
<gene>
    <name evidence="3" type="ORF">M9Y10_004088</name>
</gene>
<name>A0ABR2JRJ0_9EUKA</name>
<feature type="compositionally biased region" description="Polar residues" evidence="1">
    <location>
        <begin position="29"/>
        <end position="43"/>
    </location>
</feature>
<proteinExistence type="predicted"/>
<keyword evidence="2" id="KW-0472">Membrane</keyword>
<evidence type="ECO:0000313" key="4">
    <source>
        <dbReference type="Proteomes" id="UP001470230"/>
    </source>
</evidence>
<keyword evidence="2" id="KW-0812">Transmembrane</keyword>
<evidence type="ECO:0000256" key="1">
    <source>
        <dbReference type="SAM" id="MobiDB-lite"/>
    </source>
</evidence>
<feature type="compositionally biased region" description="Polar residues" evidence="1">
    <location>
        <begin position="71"/>
        <end position="147"/>
    </location>
</feature>
<feature type="region of interest" description="Disordered" evidence="1">
    <location>
        <begin position="29"/>
        <end position="172"/>
    </location>
</feature>
<reference evidence="3 4" key="1">
    <citation type="submission" date="2024-04" db="EMBL/GenBank/DDBJ databases">
        <title>Tritrichomonas musculus Genome.</title>
        <authorList>
            <person name="Alves-Ferreira E."/>
            <person name="Grigg M."/>
            <person name="Lorenzi H."/>
            <person name="Galac M."/>
        </authorList>
    </citation>
    <scope>NUCLEOTIDE SEQUENCE [LARGE SCALE GENOMIC DNA]</scope>
    <source>
        <strain evidence="3 4">EAF2021</strain>
    </source>
</reference>
<protein>
    <submittedName>
        <fullName evidence="3">Uncharacterized protein</fullName>
    </submittedName>
</protein>
<comment type="caution">
    <text evidence="3">The sequence shown here is derived from an EMBL/GenBank/DDBJ whole genome shotgun (WGS) entry which is preliminary data.</text>
</comment>
<feature type="compositionally biased region" description="Low complexity" evidence="1">
    <location>
        <begin position="47"/>
        <end position="70"/>
    </location>
</feature>
<keyword evidence="4" id="KW-1185">Reference proteome</keyword>
<dbReference type="EMBL" id="JAPFFF010000010">
    <property type="protein sequence ID" value="KAK8881352.1"/>
    <property type="molecule type" value="Genomic_DNA"/>
</dbReference>
<sequence length="1374" mass="151389">MFILLALLAFINAQNDAYIKEEENASSGESLISNDEGISSNSDIVVDGNTNSTDGSNSSINDGGASSNNDESSVLNDGGASSNNDESSVLNDGGASSNNDESSVLNDGGASSNNDESSVLNDEGASSNNDESSVLNDEGASSNNDESSFPVDDSTISNEYHPGDSESSSKNHSSISPSLKLFFENLNDVLNDGISKATISKYYKDEDEKKDLDEFFDTYISNINMITNKSLVLYPNRKGSYSKYISPDASLSSFDERIDAFLKEGKEIFKTAKPILTELGPDLAKIVNIDLSVLESLYNYILIDQNDGVTFGNLLDKLGISKGWISKVQNVVSVFDDAQPISKLFDGLGVTKEYDDVIKKILVLNITNDDNRKFLSINSAADVVTSAMTLIRKAYNEFVKKYYDDPILPLIKKYGFKPANIFESSINTRSTSLVSLMDKIKSYNNQQCEKEDTLETLQDIKCLIYNNINGFLASAFCKYYSEGEDKIDEKCAKDIWEKAKGYFTEYTKPEINLTNLLVDKYGLHGNTVKLISGIVADVLDPSKNFVNVLVNAAEYLEDEDIIKDLSYQSFARALKYVTDFFADLGDSSNFYQIFSNLGFTDQWKMAVKIVQEVSIEKPLCNLSFLYDHEDNDYYYNQCLDEWYEYLQKIKYFISEDVTIKSLIGGEEEEREKEGEELEEGQGFIEIINTAIPILQDITKNIPSFLSSAYEKVGRQMLTELLNLTLPEKIDFTNVFSKTFGISDELVSLVDFLFPCVARELPVFSKYYPRVIQKTHQILGAFKNAQTIPNIANAFYDGIGVVFDMLASASKAYKGLDTKIIDIINAVTPTSFLNLAKTAAELNKIGNFTLHNIARAIIYDGSGNILTINDVAPYKTLVLNSGELYTNMNSRKLNLDLMSKSLGVPKEELKEKFRSLITPLTAAPRQFILNIVKNYTRSDDKNVGSYFDKLRLIASSIEAGSLIKTNTDGIEVTPVPTPPPSESNKPEEPPLEDNYQESEQVGETIVLKEVNVTTMNKAFKEAFTNTPANSDGYRHVEFEINKEEITWDDKLFDFKDAGDKDYAKIVGPKKINLPKDKKVNLILNQDETTFSIPDANNVKLSLKVENPSLFGKQTKTVVLETGEGVSSVSLKTTSDLSAPVEIKVNKGVTAVEIDSINLHNAGKISVKDGEDNPVNIKISTIVADTGAESSLSNVHIEQEFKINQTAFLKLSDVSFSNNANINFNLQTYSQTKFDRPLIKGTLKSPPGKIAVTKPSTGDITPDHNYPLIEGEFEPKCSAWKEVLIIENTGFESKECVDTATGAFLSEAASLVLRTNAKDPDGGKGGNKLSAGAIAGIVIGCVVAVAIVVVVVIIVLRKKKQDASSNENGGKEDAEL</sequence>
<feature type="region of interest" description="Disordered" evidence="1">
    <location>
        <begin position="967"/>
        <end position="994"/>
    </location>
</feature>
<organism evidence="3 4">
    <name type="scientific">Tritrichomonas musculus</name>
    <dbReference type="NCBI Taxonomy" id="1915356"/>
    <lineage>
        <taxon>Eukaryota</taxon>
        <taxon>Metamonada</taxon>
        <taxon>Parabasalia</taxon>
        <taxon>Tritrichomonadida</taxon>
        <taxon>Tritrichomonadidae</taxon>
        <taxon>Tritrichomonas</taxon>
    </lineage>
</organism>
<evidence type="ECO:0000256" key="2">
    <source>
        <dbReference type="SAM" id="Phobius"/>
    </source>
</evidence>
<dbReference type="Proteomes" id="UP001470230">
    <property type="component" value="Unassembled WGS sequence"/>
</dbReference>
<evidence type="ECO:0000313" key="3">
    <source>
        <dbReference type="EMBL" id="KAK8881352.1"/>
    </source>
</evidence>
<keyword evidence="2" id="KW-1133">Transmembrane helix</keyword>